<dbReference type="InterPro" id="IPR011011">
    <property type="entry name" value="Znf_FYVE_PHD"/>
</dbReference>
<dbReference type="Proteomes" id="UP000467840">
    <property type="component" value="Chromosome 9"/>
</dbReference>
<gene>
    <name evidence="6" type="ORF">GH714_004137</name>
</gene>
<keyword evidence="7" id="KW-1185">Reference proteome</keyword>
<name>A0A6A6LV70_HEVBR</name>
<evidence type="ECO:0000259" key="5">
    <source>
        <dbReference type="PROSITE" id="PS50178"/>
    </source>
</evidence>
<dbReference type="GO" id="GO:0035091">
    <property type="term" value="F:phosphatidylinositol binding"/>
    <property type="evidence" value="ECO:0007669"/>
    <property type="project" value="TreeGrafter"/>
</dbReference>
<dbReference type="PROSITE" id="PS50178">
    <property type="entry name" value="ZF_FYVE"/>
    <property type="match status" value="1"/>
</dbReference>
<organism evidence="6 7">
    <name type="scientific">Hevea brasiliensis</name>
    <name type="common">Para rubber tree</name>
    <name type="synonym">Siphonia brasiliensis</name>
    <dbReference type="NCBI Taxonomy" id="3981"/>
    <lineage>
        <taxon>Eukaryota</taxon>
        <taxon>Viridiplantae</taxon>
        <taxon>Streptophyta</taxon>
        <taxon>Embryophyta</taxon>
        <taxon>Tracheophyta</taxon>
        <taxon>Spermatophyta</taxon>
        <taxon>Magnoliopsida</taxon>
        <taxon>eudicotyledons</taxon>
        <taxon>Gunneridae</taxon>
        <taxon>Pentapetalae</taxon>
        <taxon>rosids</taxon>
        <taxon>fabids</taxon>
        <taxon>Malpighiales</taxon>
        <taxon>Euphorbiaceae</taxon>
        <taxon>Crotonoideae</taxon>
        <taxon>Micrandreae</taxon>
        <taxon>Hevea</taxon>
    </lineage>
</organism>
<evidence type="ECO:0000313" key="7">
    <source>
        <dbReference type="Proteomes" id="UP000467840"/>
    </source>
</evidence>
<dbReference type="Gene3D" id="3.30.40.10">
    <property type="entry name" value="Zinc/RING finger domain, C3HC4 (zinc finger)"/>
    <property type="match status" value="1"/>
</dbReference>
<evidence type="ECO:0000256" key="3">
    <source>
        <dbReference type="ARBA" id="ARBA00022833"/>
    </source>
</evidence>
<evidence type="ECO:0000256" key="4">
    <source>
        <dbReference type="PROSITE-ProRule" id="PRU00091"/>
    </source>
</evidence>
<evidence type="ECO:0000313" key="6">
    <source>
        <dbReference type="EMBL" id="KAF2305350.1"/>
    </source>
</evidence>
<dbReference type="GO" id="GO:0008270">
    <property type="term" value="F:zinc ion binding"/>
    <property type="evidence" value="ECO:0007669"/>
    <property type="project" value="UniProtKB-KW"/>
</dbReference>
<dbReference type="InterPro" id="IPR051702">
    <property type="entry name" value="SH3_domain_YSC84-like"/>
</dbReference>
<dbReference type="CDD" id="cd11526">
    <property type="entry name" value="SYLF_FYVE"/>
    <property type="match status" value="1"/>
</dbReference>
<keyword evidence="1" id="KW-0479">Metal-binding</keyword>
<dbReference type="SUPFAM" id="SSF57903">
    <property type="entry name" value="FYVE/PHD zinc finger"/>
    <property type="match status" value="1"/>
</dbReference>
<dbReference type="AlphaFoldDB" id="A0A6A6LV70"/>
<dbReference type="FunFam" id="3.30.40.10:FF:000151">
    <property type="entry name" value="Zinc finger family protein"/>
    <property type="match status" value="1"/>
</dbReference>
<protein>
    <recommendedName>
        <fullName evidence="5">FYVE-type domain-containing protein</fullName>
    </recommendedName>
</protein>
<dbReference type="PANTHER" id="PTHR15629">
    <property type="entry name" value="SH3YL1 PROTEIN"/>
    <property type="match status" value="1"/>
</dbReference>
<dbReference type="SMART" id="SM00064">
    <property type="entry name" value="FYVE"/>
    <property type="match status" value="1"/>
</dbReference>
<dbReference type="EMBL" id="JAAGAX010000008">
    <property type="protein sequence ID" value="KAF2305350.1"/>
    <property type="molecule type" value="Genomic_DNA"/>
</dbReference>
<dbReference type="PANTHER" id="PTHR15629:SF43">
    <property type="entry name" value="RING_FYVE_PHD-TYPE ZINC FINGER FAMILY PROTEIN"/>
    <property type="match status" value="1"/>
</dbReference>
<evidence type="ECO:0000256" key="1">
    <source>
        <dbReference type="ARBA" id="ARBA00022723"/>
    </source>
</evidence>
<keyword evidence="2 4" id="KW-0863">Zinc-finger</keyword>
<sequence>MLGNDHEEWSRGFHSNGGYFPDGDMGWNQYLGEEKDLTMWDVIVEMLLAARGKVSAIASGDIRSCNFSWISSHLLEQAWQEMAQTLTEANFGNAREILEAEPPRWLADSTASACMLCGVRFHPIMCSRHHCRFCGGIFCGECSKGRSLLPVKFRIADPQRVCDVCCVRLQTVQPYLMDQAVCLKPEKSIPDAILRQAKGLAIITVVKVGVMVTYNVGTGLVVARREDGSWSPPSAVSSFGMGWGAQAGGELTDFIIVLRTNDAVKTFCGNAHVSMGAGLSAAVGVIGRAVEADLRAGDGGYAACYTYSCSKGAFVGCSLEGSIVTTRAKENSRFYGSQSISASDILLGSLPRPPAAAILYRALADLSQKLER</sequence>
<reference evidence="6 7" key="1">
    <citation type="journal article" date="2020" name="Mol. Plant">
        <title>The Chromosome-Based Rubber Tree Genome Provides New Insights into Spurge Genome Evolution and Rubber Biosynthesis.</title>
        <authorList>
            <person name="Liu J."/>
            <person name="Shi C."/>
            <person name="Shi C.C."/>
            <person name="Li W."/>
            <person name="Zhang Q.J."/>
            <person name="Zhang Y."/>
            <person name="Li K."/>
            <person name="Lu H.F."/>
            <person name="Shi C."/>
            <person name="Zhu S.T."/>
            <person name="Xiao Z.Y."/>
            <person name="Nan H."/>
            <person name="Yue Y."/>
            <person name="Zhu X.G."/>
            <person name="Wu Y."/>
            <person name="Hong X.N."/>
            <person name="Fan G.Y."/>
            <person name="Tong Y."/>
            <person name="Zhang D."/>
            <person name="Mao C.L."/>
            <person name="Liu Y.L."/>
            <person name="Hao S.J."/>
            <person name="Liu W.Q."/>
            <person name="Lv M.Q."/>
            <person name="Zhang H.B."/>
            <person name="Liu Y."/>
            <person name="Hu-Tang G.R."/>
            <person name="Wang J.P."/>
            <person name="Wang J.H."/>
            <person name="Sun Y.H."/>
            <person name="Ni S.B."/>
            <person name="Chen W.B."/>
            <person name="Zhang X.C."/>
            <person name="Jiao Y.N."/>
            <person name="Eichler E.E."/>
            <person name="Li G.H."/>
            <person name="Liu X."/>
            <person name="Gao L.Z."/>
        </authorList>
    </citation>
    <scope>NUCLEOTIDE SEQUENCE [LARGE SCALE GENOMIC DNA]</scope>
    <source>
        <strain evidence="7">cv. GT1</strain>
        <tissue evidence="6">Leaf</tissue>
    </source>
</reference>
<dbReference type="InterPro" id="IPR000306">
    <property type="entry name" value="Znf_FYVE"/>
</dbReference>
<keyword evidence="3" id="KW-0862">Zinc</keyword>
<evidence type="ECO:0000256" key="2">
    <source>
        <dbReference type="ARBA" id="ARBA00022771"/>
    </source>
</evidence>
<feature type="domain" description="FYVE-type" evidence="5">
    <location>
        <begin position="108"/>
        <end position="170"/>
    </location>
</feature>
<proteinExistence type="predicted"/>
<dbReference type="InterPro" id="IPR007461">
    <property type="entry name" value="Ysc84_actin-binding"/>
</dbReference>
<comment type="caution">
    <text evidence="6">The sequence shown here is derived from an EMBL/GenBank/DDBJ whole genome shotgun (WGS) entry which is preliminary data.</text>
</comment>
<dbReference type="Pfam" id="PF01363">
    <property type="entry name" value="FYVE"/>
    <property type="match status" value="1"/>
</dbReference>
<dbReference type="InterPro" id="IPR017455">
    <property type="entry name" value="Znf_FYVE-rel"/>
</dbReference>
<accession>A0A6A6LV70</accession>
<dbReference type="InterPro" id="IPR013083">
    <property type="entry name" value="Znf_RING/FYVE/PHD"/>
</dbReference>
<dbReference type="Pfam" id="PF04366">
    <property type="entry name" value="Ysc84"/>
    <property type="match status" value="1"/>
</dbReference>